<name>A0A183FAF2_HELPZ</name>
<organism evidence="2 3">
    <name type="scientific">Heligmosomoides polygyrus</name>
    <name type="common">Parasitic roundworm</name>
    <dbReference type="NCBI Taxonomy" id="6339"/>
    <lineage>
        <taxon>Eukaryota</taxon>
        <taxon>Metazoa</taxon>
        <taxon>Ecdysozoa</taxon>
        <taxon>Nematoda</taxon>
        <taxon>Chromadorea</taxon>
        <taxon>Rhabditida</taxon>
        <taxon>Rhabditina</taxon>
        <taxon>Rhabditomorpha</taxon>
        <taxon>Strongyloidea</taxon>
        <taxon>Heligmosomidae</taxon>
        <taxon>Heligmosomoides</taxon>
    </lineage>
</organism>
<accession>A0A183FAF2</accession>
<reference evidence="1 2" key="1">
    <citation type="submission" date="2018-11" db="EMBL/GenBank/DDBJ databases">
        <authorList>
            <consortium name="Pathogen Informatics"/>
        </authorList>
    </citation>
    <scope>NUCLEOTIDE SEQUENCE [LARGE SCALE GENOMIC DNA]</scope>
</reference>
<dbReference type="EMBL" id="UZAH01006620">
    <property type="protein sequence ID" value="VDO31434.1"/>
    <property type="molecule type" value="Genomic_DNA"/>
</dbReference>
<dbReference type="WBParaSite" id="HPBE_0000314401-mRNA-1">
    <property type="protein sequence ID" value="HPBE_0000314401-mRNA-1"/>
    <property type="gene ID" value="HPBE_0000314401"/>
</dbReference>
<sequence>MGQLISVDGVECVIRVGEDDMRLSALEFCCKFSKR</sequence>
<evidence type="ECO:0000313" key="2">
    <source>
        <dbReference type="Proteomes" id="UP000050761"/>
    </source>
</evidence>
<proteinExistence type="predicted"/>
<gene>
    <name evidence="1" type="ORF">HPBE_LOCUS3145</name>
</gene>
<protein>
    <submittedName>
        <fullName evidence="3">Transposase</fullName>
    </submittedName>
</protein>
<dbReference type="Proteomes" id="UP000050761">
    <property type="component" value="Unassembled WGS sequence"/>
</dbReference>
<accession>A0A3P7V961</accession>
<keyword evidence="2" id="KW-1185">Reference proteome</keyword>
<evidence type="ECO:0000313" key="1">
    <source>
        <dbReference type="EMBL" id="VDO31434.1"/>
    </source>
</evidence>
<dbReference type="AlphaFoldDB" id="A0A183FAF2"/>
<reference evidence="3" key="2">
    <citation type="submission" date="2019-09" db="UniProtKB">
        <authorList>
            <consortium name="WormBaseParasite"/>
        </authorList>
    </citation>
    <scope>IDENTIFICATION</scope>
</reference>
<dbReference type="OrthoDB" id="5863875at2759"/>
<evidence type="ECO:0000313" key="3">
    <source>
        <dbReference type="WBParaSite" id="HPBE_0000314401-mRNA-1"/>
    </source>
</evidence>